<sequence>MEPRSDAILIKQKYFVCDRDSIQDPFINSIDQYLKRTKKRIYGFTLTSLFSSYFQFHQQFYSRI</sequence>
<comment type="caution">
    <text evidence="1">The sequence shown here is derived from an EMBL/GenBank/DDBJ whole genome shotgun (WGS) entry which is preliminary data.</text>
</comment>
<organism evidence="1 2">
    <name type="scientific">Paramecium sonneborni</name>
    <dbReference type="NCBI Taxonomy" id="65129"/>
    <lineage>
        <taxon>Eukaryota</taxon>
        <taxon>Sar</taxon>
        <taxon>Alveolata</taxon>
        <taxon>Ciliophora</taxon>
        <taxon>Intramacronucleata</taxon>
        <taxon>Oligohymenophorea</taxon>
        <taxon>Peniculida</taxon>
        <taxon>Parameciidae</taxon>
        <taxon>Paramecium</taxon>
    </lineage>
</organism>
<gene>
    <name evidence="1" type="ORF">PSON_ATCC_30995.1.T1030105</name>
</gene>
<dbReference type="Proteomes" id="UP000692954">
    <property type="component" value="Unassembled WGS sequence"/>
</dbReference>
<accession>A0A8S1QDD1</accession>
<proteinExistence type="predicted"/>
<keyword evidence="2" id="KW-1185">Reference proteome</keyword>
<evidence type="ECO:0000313" key="2">
    <source>
        <dbReference type="Proteomes" id="UP000692954"/>
    </source>
</evidence>
<dbReference type="AlphaFoldDB" id="A0A8S1QDD1"/>
<protein>
    <submittedName>
        <fullName evidence="1">Uncharacterized protein</fullName>
    </submittedName>
</protein>
<dbReference type="EMBL" id="CAJJDN010000103">
    <property type="protein sequence ID" value="CAD8113406.1"/>
    <property type="molecule type" value="Genomic_DNA"/>
</dbReference>
<evidence type="ECO:0000313" key="1">
    <source>
        <dbReference type="EMBL" id="CAD8113406.1"/>
    </source>
</evidence>
<reference evidence="1" key="1">
    <citation type="submission" date="2021-01" db="EMBL/GenBank/DDBJ databases">
        <authorList>
            <consortium name="Genoscope - CEA"/>
            <person name="William W."/>
        </authorList>
    </citation>
    <scope>NUCLEOTIDE SEQUENCE</scope>
</reference>
<name>A0A8S1QDD1_9CILI</name>